<evidence type="ECO:0000256" key="4">
    <source>
        <dbReference type="ARBA" id="ARBA00023319"/>
    </source>
</evidence>
<dbReference type="PROSITE" id="PS50835">
    <property type="entry name" value="IG_LIKE"/>
    <property type="match status" value="1"/>
</dbReference>
<dbReference type="Pfam" id="PF07679">
    <property type="entry name" value="I-set"/>
    <property type="match status" value="1"/>
</dbReference>
<keyword evidence="9" id="KW-1185">Reference proteome</keyword>
<dbReference type="InterPro" id="IPR036179">
    <property type="entry name" value="Ig-like_dom_sf"/>
</dbReference>
<proteinExistence type="predicted"/>
<protein>
    <recommendedName>
        <fullName evidence="10">Protein vein</fullName>
    </recommendedName>
</protein>
<feature type="domain" description="Ig-like" evidence="7">
    <location>
        <begin position="200"/>
        <end position="289"/>
    </location>
</feature>
<feature type="disulfide bond" evidence="5">
    <location>
        <begin position="338"/>
        <end position="347"/>
    </location>
</feature>
<dbReference type="OMA" id="MTYFCKL"/>
<evidence type="ECO:0000259" key="6">
    <source>
        <dbReference type="PROSITE" id="PS50026"/>
    </source>
</evidence>
<dbReference type="FunFam" id="2.60.40.10:FF:000612">
    <property type="entry name" value="palladin isoform X1"/>
    <property type="match status" value="1"/>
</dbReference>
<dbReference type="InterPro" id="IPR003598">
    <property type="entry name" value="Ig_sub2"/>
</dbReference>
<keyword evidence="5" id="KW-0245">EGF-like domain</keyword>
<evidence type="ECO:0000256" key="3">
    <source>
        <dbReference type="ARBA" id="ARBA00023157"/>
    </source>
</evidence>
<dbReference type="CDD" id="cd00054">
    <property type="entry name" value="EGF_CA"/>
    <property type="match status" value="1"/>
</dbReference>
<dbReference type="EnsemblMetazoa" id="XM_014398472.2">
    <property type="protein sequence ID" value="XP_014253958.1"/>
    <property type="gene ID" value="LOC106669170"/>
</dbReference>
<dbReference type="PROSITE" id="PS00022">
    <property type="entry name" value="EGF_1"/>
    <property type="match status" value="1"/>
</dbReference>
<sequence>MRVCIGRVAWRPVFLLTLASSFLAAFGGVTPSRTVRTAGFSRLASGSGFRSGSSLSPCAHVGDATNAVSARAVMAGTVFEGKARSRNVAREPGGLYGVTFVVQRIHKDKSSSPLKRGSPVRLLFRDRKGLDTQGPCRQSYNFTRRPGDVVRTNIKRGGKYIVFVNGVGPHNFTTLGEPVFRSRKNLQAVKDVLCKNCLRPASISGLKDTKVKVKDRLRLVCRSKGNPLPAVSWYKDGNPVNASRASRIQFKKKRSSLVIPKVRVEDAGRYECRATSVNGAISSSWATVTVSAQPNNPPTDNTTTLWPLVGGVCPIEQYCLNGGTCTFYDTVGELVCQCAEGFKGQRCESKDVYNRSSMYRPMTYFCKLGISSSYYC</sequence>
<evidence type="ECO:0000313" key="9">
    <source>
        <dbReference type="Proteomes" id="UP000494040"/>
    </source>
</evidence>
<dbReference type="InterPro" id="IPR013783">
    <property type="entry name" value="Ig-like_fold"/>
</dbReference>
<evidence type="ECO:0008006" key="10">
    <source>
        <dbReference type="Google" id="ProtNLM"/>
    </source>
</evidence>
<dbReference type="CTD" id="38657"/>
<dbReference type="Gene3D" id="2.10.25.10">
    <property type="entry name" value="Laminin"/>
    <property type="match status" value="1"/>
</dbReference>
<dbReference type="GO" id="GO:0043005">
    <property type="term" value="C:neuron projection"/>
    <property type="evidence" value="ECO:0007669"/>
    <property type="project" value="TreeGrafter"/>
</dbReference>
<dbReference type="SMART" id="SM00409">
    <property type="entry name" value="IG"/>
    <property type="match status" value="1"/>
</dbReference>
<dbReference type="InterPro" id="IPR000742">
    <property type="entry name" value="EGF"/>
</dbReference>
<dbReference type="SUPFAM" id="SSF57196">
    <property type="entry name" value="EGF/Laminin"/>
    <property type="match status" value="1"/>
</dbReference>
<dbReference type="InterPro" id="IPR051170">
    <property type="entry name" value="Neural/epithelial_adhesion"/>
</dbReference>
<dbReference type="GeneID" id="106669170"/>
<keyword evidence="2" id="KW-0677">Repeat</keyword>
<dbReference type="SUPFAM" id="SSF48726">
    <property type="entry name" value="Immunoglobulin"/>
    <property type="match status" value="1"/>
</dbReference>
<dbReference type="InterPro" id="IPR003599">
    <property type="entry name" value="Ig_sub"/>
</dbReference>
<keyword evidence="3 5" id="KW-1015">Disulfide bond</keyword>
<dbReference type="PROSITE" id="PS50026">
    <property type="entry name" value="EGF_3"/>
    <property type="match status" value="1"/>
</dbReference>
<evidence type="ECO:0000313" key="8">
    <source>
        <dbReference type="EnsemblMetazoa" id="XP_014253958.1"/>
    </source>
</evidence>
<dbReference type="Gene3D" id="2.60.40.10">
    <property type="entry name" value="Immunoglobulins"/>
    <property type="match status" value="1"/>
</dbReference>
<keyword evidence="4" id="KW-0393">Immunoglobulin domain</keyword>
<dbReference type="RefSeq" id="XP_014253958.1">
    <property type="nucleotide sequence ID" value="XM_014398472.2"/>
</dbReference>
<dbReference type="CDD" id="cd00096">
    <property type="entry name" value="Ig"/>
    <property type="match status" value="1"/>
</dbReference>
<evidence type="ECO:0000256" key="5">
    <source>
        <dbReference type="PROSITE-ProRule" id="PRU00076"/>
    </source>
</evidence>
<organism evidence="8 9">
    <name type="scientific">Cimex lectularius</name>
    <name type="common">Bed bug</name>
    <name type="synonym">Acanthia lectularia</name>
    <dbReference type="NCBI Taxonomy" id="79782"/>
    <lineage>
        <taxon>Eukaryota</taxon>
        <taxon>Metazoa</taxon>
        <taxon>Ecdysozoa</taxon>
        <taxon>Arthropoda</taxon>
        <taxon>Hexapoda</taxon>
        <taxon>Insecta</taxon>
        <taxon>Pterygota</taxon>
        <taxon>Neoptera</taxon>
        <taxon>Paraneoptera</taxon>
        <taxon>Hemiptera</taxon>
        <taxon>Heteroptera</taxon>
        <taxon>Panheteroptera</taxon>
        <taxon>Cimicomorpha</taxon>
        <taxon>Cimicidae</taxon>
        <taxon>Cimex</taxon>
    </lineage>
</organism>
<reference evidence="8" key="1">
    <citation type="submission" date="2022-01" db="UniProtKB">
        <authorList>
            <consortium name="EnsemblMetazoa"/>
        </authorList>
    </citation>
    <scope>IDENTIFICATION</scope>
</reference>
<name>A0A8I6RYY0_CIMLE</name>
<dbReference type="AlphaFoldDB" id="A0A8I6RYY0"/>
<dbReference type="SMART" id="SM00408">
    <property type="entry name" value="IGc2"/>
    <property type="match status" value="1"/>
</dbReference>
<evidence type="ECO:0000256" key="1">
    <source>
        <dbReference type="ARBA" id="ARBA00022729"/>
    </source>
</evidence>
<feature type="domain" description="EGF-like" evidence="6">
    <location>
        <begin position="309"/>
        <end position="348"/>
    </location>
</feature>
<dbReference type="OrthoDB" id="6133584at2759"/>
<accession>A0A8I6RYY0</accession>
<dbReference type="PANTHER" id="PTHR12231:SF218">
    <property type="entry name" value="MICROFIBRILLAR-ASSOCIATED PROTEIN 3-LIKE"/>
    <property type="match status" value="1"/>
</dbReference>
<dbReference type="PANTHER" id="PTHR12231">
    <property type="entry name" value="CTX-RELATED TYPE I TRANSMEMBRANE PROTEIN"/>
    <property type="match status" value="1"/>
</dbReference>
<feature type="disulfide bond" evidence="5">
    <location>
        <begin position="319"/>
        <end position="336"/>
    </location>
</feature>
<comment type="caution">
    <text evidence="5">Lacks conserved residue(s) required for the propagation of feature annotation.</text>
</comment>
<dbReference type="KEGG" id="clec:106669170"/>
<dbReference type="Pfam" id="PF24700">
    <property type="entry name" value="Vein_beta-barrel"/>
    <property type="match status" value="1"/>
</dbReference>
<dbReference type="InterPro" id="IPR057777">
    <property type="entry name" value="Beta-barrel_vein"/>
</dbReference>
<dbReference type="Proteomes" id="UP000494040">
    <property type="component" value="Unassembled WGS sequence"/>
</dbReference>
<dbReference type="InterPro" id="IPR007110">
    <property type="entry name" value="Ig-like_dom"/>
</dbReference>
<dbReference type="InterPro" id="IPR013098">
    <property type="entry name" value="Ig_I-set"/>
</dbReference>
<keyword evidence="1" id="KW-0732">Signal</keyword>
<evidence type="ECO:0000256" key="2">
    <source>
        <dbReference type="ARBA" id="ARBA00022737"/>
    </source>
</evidence>
<evidence type="ECO:0000259" key="7">
    <source>
        <dbReference type="PROSITE" id="PS50835"/>
    </source>
</evidence>
<dbReference type="PROSITE" id="PS01186">
    <property type="entry name" value="EGF_2"/>
    <property type="match status" value="1"/>
</dbReference>